<proteinExistence type="inferred from homology"/>
<sequence length="337" mass="33662">MTTIGRERDAERAERPERAGPARHTATAVLGVDVGGTDIKWVRWANASVVNEGSLPTPRLGPDSVVTAIAHLVGTQPPVGALGVAVPGHLGRDGRSTRLVPNVPGEWAGYPLADRLRDVTEVPTALLNDARAFARAELALGAARDRSEAVFVTMGTGIGGALALGGAVLRGPGDRLGEIGHMPAVADGTPCGCGARGCLETVAGGRALARAWDREGGSAAPDTAVSGAAHLVAAARVGDPGALRILADAGDALGRVLGGALALLGFRTVVIGGGVAPAFEFMRAETARALTGRGPLVGWVDLRLAALGTRAGAVGAALEAASLACSASPYSTGAADG</sequence>
<dbReference type="PANTHER" id="PTHR18964">
    <property type="entry name" value="ROK (REPRESSOR, ORF, KINASE) FAMILY"/>
    <property type="match status" value="1"/>
</dbReference>
<dbReference type="InterPro" id="IPR049874">
    <property type="entry name" value="ROK_cs"/>
</dbReference>
<protein>
    <submittedName>
        <fullName evidence="3">Glucokinase</fullName>
    </submittedName>
</protein>
<keyword evidence="4" id="KW-1185">Reference proteome</keyword>
<feature type="region of interest" description="Disordered" evidence="2">
    <location>
        <begin position="1"/>
        <end position="22"/>
    </location>
</feature>
<keyword evidence="3" id="KW-0418">Kinase</keyword>
<dbReference type="AlphaFoldDB" id="A0A401Z5U2"/>
<dbReference type="RefSeq" id="WP_126643723.1">
    <property type="nucleotide sequence ID" value="NZ_BIFH01000059.1"/>
</dbReference>
<reference evidence="3 4" key="1">
    <citation type="submission" date="2018-12" db="EMBL/GenBank/DDBJ databases">
        <title>Draft genome sequence of Embleya hyalina NBRC 13850T.</title>
        <authorList>
            <person name="Komaki H."/>
            <person name="Hosoyama A."/>
            <person name="Kimura A."/>
            <person name="Ichikawa N."/>
            <person name="Tamura T."/>
        </authorList>
    </citation>
    <scope>NUCLEOTIDE SEQUENCE [LARGE SCALE GENOMIC DNA]</scope>
    <source>
        <strain evidence="3 4">NBRC 13850</strain>
    </source>
</reference>
<comment type="similarity">
    <text evidence="1">Belongs to the ROK (NagC/XylR) family.</text>
</comment>
<name>A0A401Z5U2_9ACTN</name>
<evidence type="ECO:0000256" key="2">
    <source>
        <dbReference type="SAM" id="MobiDB-lite"/>
    </source>
</evidence>
<gene>
    <name evidence="3" type="ORF">EHYA_09998</name>
</gene>
<organism evidence="3 4">
    <name type="scientific">Embleya hyalina</name>
    <dbReference type="NCBI Taxonomy" id="516124"/>
    <lineage>
        <taxon>Bacteria</taxon>
        <taxon>Bacillati</taxon>
        <taxon>Actinomycetota</taxon>
        <taxon>Actinomycetes</taxon>
        <taxon>Kitasatosporales</taxon>
        <taxon>Streptomycetaceae</taxon>
        <taxon>Embleya</taxon>
    </lineage>
</organism>
<dbReference type="InterPro" id="IPR043129">
    <property type="entry name" value="ATPase_NBD"/>
</dbReference>
<dbReference type="Gene3D" id="3.30.420.40">
    <property type="match status" value="2"/>
</dbReference>
<dbReference type="Proteomes" id="UP000286931">
    <property type="component" value="Unassembled WGS sequence"/>
</dbReference>
<dbReference type="GO" id="GO:0016301">
    <property type="term" value="F:kinase activity"/>
    <property type="evidence" value="ECO:0007669"/>
    <property type="project" value="UniProtKB-KW"/>
</dbReference>
<comment type="caution">
    <text evidence="3">The sequence shown here is derived from an EMBL/GenBank/DDBJ whole genome shotgun (WGS) entry which is preliminary data.</text>
</comment>
<dbReference type="SUPFAM" id="SSF53067">
    <property type="entry name" value="Actin-like ATPase domain"/>
    <property type="match status" value="1"/>
</dbReference>
<dbReference type="PANTHER" id="PTHR18964:SF169">
    <property type="entry name" value="N-ACETYLMANNOSAMINE KINASE"/>
    <property type="match status" value="1"/>
</dbReference>
<dbReference type="EMBL" id="BIFH01000059">
    <property type="protein sequence ID" value="GCE02221.1"/>
    <property type="molecule type" value="Genomic_DNA"/>
</dbReference>
<feature type="compositionally biased region" description="Basic and acidic residues" evidence="2">
    <location>
        <begin position="1"/>
        <end position="20"/>
    </location>
</feature>
<dbReference type="OrthoDB" id="8772678at2"/>
<dbReference type="Pfam" id="PF00480">
    <property type="entry name" value="ROK"/>
    <property type="match status" value="1"/>
</dbReference>
<evidence type="ECO:0000313" key="4">
    <source>
        <dbReference type="Proteomes" id="UP000286931"/>
    </source>
</evidence>
<evidence type="ECO:0000313" key="3">
    <source>
        <dbReference type="EMBL" id="GCE02221.1"/>
    </source>
</evidence>
<accession>A0A401Z5U2</accession>
<evidence type="ECO:0000256" key="1">
    <source>
        <dbReference type="ARBA" id="ARBA00006479"/>
    </source>
</evidence>
<keyword evidence="3" id="KW-0808">Transferase</keyword>
<dbReference type="PROSITE" id="PS01125">
    <property type="entry name" value="ROK"/>
    <property type="match status" value="1"/>
</dbReference>
<dbReference type="InterPro" id="IPR000600">
    <property type="entry name" value="ROK"/>
</dbReference>